<dbReference type="EMBL" id="JACCBK010000001">
    <property type="protein sequence ID" value="NYD87784.1"/>
    <property type="molecule type" value="Genomic_DNA"/>
</dbReference>
<dbReference type="AlphaFoldDB" id="A0A7Y9K0E5"/>
<organism evidence="3 4">
    <name type="scientific">Cellulomonas oligotrophica</name>
    <dbReference type="NCBI Taxonomy" id="931536"/>
    <lineage>
        <taxon>Bacteria</taxon>
        <taxon>Bacillati</taxon>
        <taxon>Actinomycetota</taxon>
        <taxon>Actinomycetes</taxon>
        <taxon>Micrococcales</taxon>
        <taxon>Cellulomonadaceae</taxon>
        <taxon>Cellulomonas</taxon>
    </lineage>
</organism>
<name>A0A7Y9K0E5_9CELL</name>
<feature type="transmembrane region" description="Helical" evidence="1">
    <location>
        <begin position="12"/>
        <end position="45"/>
    </location>
</feature>
<reference evidence="2 5" key="2">
    <citation type="submission" date="2021-01" db="EMBL/GenBank/DDBJ databases">
        <title>Whole genome shotgun sequence of Cellulomonas oligotrophica NBRC 109435.</title>
        <authorList>
            <person name="Komaki H."/>
            <person name="Tamura T."/>
        </authorList>
    </citation>
    <scope>NUCLEOTIDE SEQUENCE [LARGE SCALE GENOMIC DNA]</scope>
    <source>
        <strain evidence="2 5">NBRC 109435</strain>
    </source>
</reference>
<accession>A0A7Y9K0E5</accession>
<reference evidence="3 4" key="1">
    <citation type="submission" date="2020-07" db="EMBL/GenBank/DDBJ databases">
        <title>Sequencing the genomes of 1000 actinobacteria strains.</title>
        <authorList>
            <person name="Klenk H.-P."/>
        </authorList>
    </citation>
    <scope>NUCLEOTIDE SEQUENCE [LARGE SCALE GENOMIC DNA]</scope>
    <source>
        <strain evidence="3 4">DSM 24482</strain>
    </source>
</reference>
<evidence type="ECO:0000313" key="5">
    <source>
        <dbReference type="Proteomes" id="UP000618382"/>
    </source>
</evidence>
<evidence type="ECO:0000313" key="2">
    <source>
        <dbReference type="EMBL" id="GIG33012.1"/>
    </source>
</evidence>
<gene>
    <name evidence="3" type="ORF">BKA21_003333</name>
    <name evidence="2" type="ORF">Col01nite_21710</name>
</gene>
<dbReference type="EMBL" id="BONN01000005">
    <property type="protein sequence ID" value="GIG33012.1"/>
    <property type="molecule type" value="Genomic_DNA"/>
</dbReference>
<keyword evidence="1" id="KW-0812">Transmembrane</keyword>
<evidence type="ECO:0000313" key="4">
    <source>
        <dbReference type="Proteomes" id="UP000577956"/>
    </source>
</evidence>
<comment type="caution">
    <text evidence="3">The sequence shown here is derived from an EMBL/GenBank/DDBJ whole genome shotgun (WGS) entry which is preliminary data.</text>
</comment>
<proteinExistence type="predicted"/>
<dbReference type="Proteomes" id="UP000618382">
    <property type="component" value="Unassembled WGS sequence"/>
</dbReference>
<dbReference type="Proteomes" id="UP000577956">
    <property type="component" value="Unassembled WGS sequence"/>
</dbReference>
<sequence length="59" mass="6018">MLTDLLDLAGLLLVVAALAVAAAAVGLWLALAVAGLGLLGVSWLVEPSRSPRARRGGRR</sequence>
<keyword evidence="1" id="KW-1133">Transmembrane helix</keyword>
<evidence type="ECO:0000313" key="3">
    <source>
        <dbReference type="EMBL" id="NYD87784.1"/>
    </source>
</evidence>
<protein>
    <submittedName>
        <fullName evidence="3">Uncharacterized protein</fullName>
    </submittedName>
</protein>
<keyword evidence="1" id="KW-0472">Membrane</keyword>
<dbReference type="RefSeq" id="WP_140460106.1">
    <property type="nucleotide sequence ID" value="NZ_BAABFI010000010.1"/>
</dbReference>
<evidence type="ECO:0000256" key="1">
    <source>
        <dbReference type="SAM" id="Phobius"/>
    </source>
</evidence>
<keyword evidence="5" id="KW-1185">Reference proteome</keyword>